<protein>
    <submittedName>
        <fullName evidence="8">Copper resistance protein CopC</fullName>
    </submittedName>
</protein>
<evidence type="ECO:0000256" key="4">
    <source>
        <dbReference type="ARBA" id="ARBA00023008"/>
    </source>
</evidence>
<dbReference type="InterPro" id="IPR014756">
    <property type="entry name" value="Ig_E-set"/>
</dbReference>
<keyword evidence="3 6" id="KW-0732">Signal</keyword>
<dbReference type="PANTHER" id="PTHR34820:SF4">
    <property type="entry name" value="INNER MEMBRANE PROTEIN YEBZ"/>
    <property type="match status" value="1"/>
</dbReference>
<feature type="signal peptide" evidence="6">
    <location>
        <begin position="1"/>
        <end position="29"/>
    </location>
</feature>
<evidence type="ECO:0000313" key="8">
    <source>
        <dbReference type="EMBL" id="MBO2446278.1"/>
    </source>
</evidence>
<dbReference type="Proteomes" id="UP000669179">
    <property type="component" value="Unassembled WGS sequence"/>
</dbReference>
<reference evidence="8" key="1">
    <citation type="submission" date="2021-03" db="EMBL/GenBank/DDBJ databases">
        <authorList>
            <person name="Kanchanasin P."/>
            <person name="Saeng-In P."/>
            <person name="Phongsopitanun W."/>
            <person name="Yuki M."/>
            <person name="Kudo T."/>
            <person name="Ohkuma M."/>
            <person name="Tanasupawat S."/>
        </authorList>
    </citation>
    <scope>NUCLEOTIDE SEQUENCE</scope>
    <source>
        <strain evidence="8">GKU 128</strain>
    </source>
</reference>
<dbReference type="EMBL" id="JAGEOJ010000002">
    <property type="protein sequence ID" value="MBO2446278.1"/>
    <property type="molecule type" value="Genomic_DNA"/>
</dbReference>
<organism evidence="8 9">
    <name type="scientific">Actinomadura barringtoniae</name>
    <dbReference type="NCBI Taxonomy" id="1427535"/>
    <lineage>
        <taxon>Bacteria</taxon>
        <taxon>Bacillati</taxon>
        <taxon>Actinomycetota</taxon>
        <taxon>Actinomycetes</taxon>
        <taxon>Streptosporangiales</taxon>
        <taxon>Thermomonosporaceae</taxon>
        <taxon>Actinomadura</taxon>
    </lineage>
</organism>
<dbReference type="InterPro" id="IPR014755">
    <property type="entry name" value="Cu-Rt/internalin_Ig-like"/>
</dbReference>
<dbReference type="Pfam" id="PF04234">
    <property type="entry name" value="CopC"/>
    <property type="match status" value="1"/>
</dbReference>
<evidence type="ECO:0000256" key="1">
    <source>
        <dbReference type="ARBA" id="ARBA00004196"/>
    </source>
</evidence>
<evidence type="ECO:0000259" key="7">
    <source>
        <dbReference type="Pfam" id="PF04234"/>
    </source>
</evidence>
<feature type="domain" description="CopC" evidence="7">
    <location>
        <begin position="30"/>
        <end position="115"/>
    </location>
</feature>
<keyword evidence="5" id="KW-1133">Transmembrane helix</keyword>
<feature type="chain" id="PRO_5038832234" evidence="6">
    <location>
        <begin position="30"/>
        <end position="199"/>
    </location>
</feature>
<dbReference type="InterPro" id="IPR007348">
    <property type="entry name" value="CopC_dom"/>
</dbReference>
<name>A0A939P6I7_9ACTN</name>
<evidence type="ECO:0000256" key="5">
    <source>
        <dbReference type="SAM" id="Phobius"/>
    </source>
</evidence>
<gene>
    <name evidence="8" type="ORF">J4573_04200</name>
</gene>
<evidence type="ECO:0000256" key="2">
    <source>
        <dbReference type="ARBA" id="ARBA00022723"/>
    </source>
</evidence>
<evidence type="ECO:0000313" key="9">
    <source>
        <dbReference type="Proteomes" id="UP000669179"/>
    </source>
</evidence>
<sequence>MMIQSIRRLGVVTALLVALGAVFAAPALAHTRLVSSNPGKDATTPPVGKVELVFSDKIGFAEVAVVDEKNHDFQKGKAEHSGTKVTQALDGALPAGNYTVKYAVVGEDGHRITGDDLKFVVAATESPAASASSPASASAPAATATDVVKASPAAEKSSSSSSGGATWVIIVVGLLIGIGIGLGIVWRAKRKHGPASGGK</sequence>
<accession>A0A939P6I7</accession>
<keyword evidence="5" id="KW-0812">Transmembrane</keyword>
<dbReference type="GO" id="GO:0005507">
    <property type="term" value="F:copper ion binding"/>
    <property type="evidence" value="ECO:0007669"/>
    <property type="project" value="InterPro"/>
</dbReference>
<keyword evidence="5" id="KW-0472">Membrane</keyword>
<keyword evidence="9" id="KW-1185">Reference proteome</keyword>
<dbReference type="InterPro" id="IPR032694">
    <property type="entry name" value="CopC/D"/>
</dbReference>
<dbReference type="PANTHER" id="PTHR34820">
    <property type="entry name" value="INNER MEMBRANE PROTEIN YEBZ"/>
    <property type="match status" value="1"/>
</dbReference>
<dbReference type="AlphaFoldDB" id="A0A939P6I7"/>
<dbReference type="GO" id="GO:0042597">
    <property type="term" value="C:periplasmic space"/>
    <property type="evidence" value="ECO:0007669"/>
    <property type="project" value="InterPro"/>
</dbReference>
<feature type="transmembrane region" description="Helical" evidence="5">
    <location>
        <begin position="165"/>
        <end position="186"/>
    </location>
</feature>
<dbReference type="RefSeq" id="WP_208253898.1">
    <property type="nucleotide sequence ID" value="NZ_JAGEOJ010000002.1"/>
</dbReference>
<keyword evidence="4" id="KW-0186">Copper</keyword>
<dbReference type="GO" id="GO:0006825">
    <property type="term" value="P:copper ion transport"/>
    <property type="evidence" value="ECO:0007669"/>
    <property type="project" value="InterPro"/>
</dbReference>
<dbReference type="GO" id="GO:0030313">
    <property type="term" value="C:cell envelope"/>
    <property type="evidence" value="ECO:0007669"/>
    <property type="project" value="UniProtKB-SubCell"/>
</dbReference>
<evidence type="ECO:0000256" key="6">
    <source>
        <dbReference type="SAM" id="SignalP"/>
    </source>
</evidence>
<dbReference type="Gene3D" id="2.60.40.1220">
    <property type="match status" value="1"/>
</dbReference>
<comment type="subcellular location">
    <subcellularLocation>
        <location evidence="1">Cell envelope</location>
    </subcellularLocation>
</comment>
<keyword evidence="2" id="KW-0479">Metal-binding</keyword>
<dbReference type="SUPFAM" id="SSF81296">
    <property type="entry name" value="E set domains"/>
    <property type="match status" value="1"/>
</dbReference>
<dbReference type="GO" id="GO:0005886">
    <property type="term" value="C:plasma membrane"/>
    <property type="evidence" value="ECO:0007669"/>
    <property type="project" value="TreeGrafter"/>
</dbReference>
<evidence type="ECO:0000256" key="3">
    <source>
        <dbReference type="ARBA" id="ARBA00022729"/>
    </source>
</evidence>
<proteinExistence type="predicted"/>
<dbReference type="GO" id="GO:0046688">
    <property type="term" value="P:response to copper ion"/>
    <property type="evidence" value="ECO:0007669"/>
    <property type="project" value="InterPro"/>
</dbReference>
<comment type="caution">
    <text evidence="8">The sequence shown here is derived from an EMBL/GenBank/DDBJ whole genome shotgun (WGS) entry which is preliminary data.</text>
</comment>